<keyword evidence="1" id="KW-0472">Membrane</keyword>
<dbReference type="Proteomes" id="UP001220395">
    <property type="component" value="Chromosome"/>
</dbReference>
<evidence type="ECO:0000256" key="1">
    <source>
        <dbReference type="SAM" id="Phobius"/>
    </source>
</evidence>
<keyword evidence="1" id="KW-0812">Transmembrane</keyword>
<proteinExistence type="predicted"/>
<dbReference type="RefSeq" id="WP_273687205.1">
    <property type="nucleotide sequence ID" value="NZ_CP117411.1"/>
</dbReference>
<dbReference type="EMBL" id="CP117411">
    <property type="protein sequence ID" value="WCT73175.1"/>
    <property type="molecule type" value="Genomic_DNA"/>
</dbReference>
<protein>
    <recommendedName>
        <fullName evidence="5">Glycine zipper domain-containing protein</fullName>
    </recommendedName>
</protein>
<feature type="signal peptide" evidence="2">
    <location>
        <begin position="1"/>
        <end position="23"/>
    </location>
</feature>
<sequence>MTRKGIIATAVGLSLGMTAPVYAQSAGQMLKGTAIGAGGGALLGAVVPGISTGTGALVGAAGGAAYTALKKNKRYYHDKYGRRYSLNKYGQRVYR</sequence>
<keyword evidence="1" id="KW-1133">Transmembrane helix</keyword>
<keyword evidence="4" id="KW-1185">Reference proteome</keyword>
<feature type="chain" id="PRO_5047234407" description="Glycine zipper domain-containing protein" evidence="2">
    <location>
        <begin position="24"/>
        <end position="95"/>
    </location>
</feature>
<organism evidence="3 4">
    <name type="scientific">Sphingomonas naphthae</name>
    <dbReference type="NCBI Taxonomy" id="1813468"/>
    <lineage>
        <taxon>Bacteria</taxon>
        <taxon>Pseudomonadati</taxon>
        <taxon>Pseudomonadota</taxon>
        <taxon>Alphaproteobacteria</taxon>
        <taxon>Sphingomonadales</taxon>
        <taxon>Sphingomonadaceae</taxon>
        <taxon>Sphingomonas</taxon>
    </lineage>
</organism>
<evidence type="ECO:0000256" key="2">
    <source>
        <dbReference type="SAM" id="SignalP"/>
    </source>
</evidence>
<keyword evidence="2" id="KW-0732">Signal</keyword>
<reference evidence="3 4" key="1">
    <citation type="submission" date="2023-02" db="EMBL/GenBank/DDBJ databases">
        <title>Genome sequence of Sphingomonas naphthae.</title>
        <authorList>
            <person name="Kim S."/>
            <person name="Heo J."/>
            <person name="Kwon S.-W."/>
        </authorList>
    </citation>
    <scope>NUCLEOTIDE SEQUENCE [LARGE SCALE GENOMIC DNA]</scope>
    <source>
        <strain evidence="3 4">KACC 18716</strain>
    </source>
</reference>
<evidence type="ECO:0000313" key="4">
    <source>
        <dbReference type="Proteomes" id="UP001220395"/>
    </source>
</evidence>
<gene>
    <name evidence="3" type="ORF">PQ455_16370</name>
</gene>
<feature type="transmembrane region" description="Helical" evidence="1">
    <location>
        <begin position="47"/>
        <end position="69"/>
    </location>
</feature>
<accession>A0ABY7TJ02</accession>
<evidence type="ECO:0008006" key="5">
    <source>
        <dbReference type="Google" id="ProtNLM"/>
    </source>
</evidence>
<evidence type="ECO:0000313" key="3">
    <source>
        <dbReference type="EMBL" id="WCT73175.1"/>
    </source>
</evidence>
<name>A0ABY7TJ02_9SPHN</name>